<evidence type="ECO:0000256" key="5">
    <source>
        <dbReference type="ARBA" id="ARBA00022967"/>
    </source>
</evidence>
<dbReference type="RefSeq" id="YP_004927911.1">
    <property type="nucleotide sequence ID" value="NC_016127.1"/>
</dbReference>
<protein>
    <recommendedName>
        <fullName evidence="3 8">Cytochrome c oxidase subunit 3</fullName>
    </recommendedName>
</protein>
<feature type="domain" description="Heme-copper oxidase subunit III family profile" evidence="10">
    <location>
        <begin position="3"/>
        <end position="258"/>
    </location>
</feature>
<dbReference type="PROSITE" id="PS50253">
    <property type="entry name" value="COX3"/>
    <property type="match status" value="1"/>
</dbReference>
<evidence type="ECO:0000256" key="8">
    <source>
        <dbReference type="RuleBase" id="RU003375"/>
    </source>
</evidence>
<sequence>MFLFRKFHKMIFSNYPIFFSMAFFGFMPGFLMFMKFGFFYTSLFSFFYIVMMSYLWLSDVMMEDMSGQYSIQDYRSFRQGFRYFIISELILFLVIFWCYFDYSITPVFWVGGDFYPCGIISVGYLGLNALATSFLMMNSQLIKLTRRMIFNNNYNCLFVMLLCIFVGAGFICFQLFEYSNLYYSMCDSTFGSIFFMGTGSHGSHVFVGGWFLIFCYFRMILLQFNWIHMQMLDLCIDYWRFLEWMWGIMFSLFYIWGS</sequence>
<reference evidence="11" key="1">
    <citation type="journal article" date="2011" name="BMC Genomics">
        <title>Monophyly of clade III nematodes is not supported by phylogenetic analysis of complete mitochondrial genome sequences.</title>
        <authorList>
            <person name="Park J.K."/>
            <person name="Sultana T."/>
            <person name="Lee S.H."/>
            <person name="Kang S."/>
            <person name="Kim H.K."/>
            <person name="Min G.S."/>
            <person name="Eom K.S."/>
            <person name="Nadler S.A."/>
        </authorList>
    </citation>
    <scope>NUCLEOTIDE SEQUENCE</scope>
</reference>
<evidence type="ECO:0000259" key="10">
    <source>
        <dbReference type="PROSITE" id="PS50253"/>
    </source>
</evidence>
<organism evidence="11">
    <name type="scientific">Heliconema longissimum</name>
    <dbReference type="NCBI Taxonomy" id="657295"/>
    <lineage>
        <taxon>Eukaryota</taxon>
        <taxon>Metazoa</taxon>
        <taxon>Ecdysozoa</taxon>
        <taxon>Nematoda</taxon>
        <taxon>Chromadorea</taxon>
        <taxon>Rhabditida</taxon>
        <taxon>Spirurina</taxon>
        <taxon>Spiruromorpha</taxon>
        <taxon>Physalopteroidea</taxon>
        <taxon>Physalopteridae</taxon>
        <taxon>Heliconema</taxon>
    </lineage>
</organism>
<dbReference type="InterPro" id="IPR033945">
    <property type="entry name" value="Cyt_c_oxase_su3_dom"/>
</dbReference>
<dbReference type="Gene3D" id="1.10.287.70">
    <property type="match status" value="1"/>
</dbReference>
<evidence type="ECO:0000256" key="9">
    <source>
        <dbReference type="SAM" id="Phobius"/>
    </source>
</evidence>
<dbReference type="CTD" id="4514"/>
<comment type="subcellular location">
    <subcellularLocation>
        <location evidence="1">Membrane</location>
        <topology evidence="1">Multi-pass membrane protein</topology>
    </subcellularLocation>
</comment>
<dbReference type="Pfam" id="PF00510">
    <property type="entry name" value="COX3"/>
    <property type="match status" value="1"/>
</dbReference>
<feature type="transmembrane region" description="Helical" evidence="9">
    <location>
        <begin position="37"/>
        <end position="57"/>
    </location>
</feature>
<proteinExistence type="inferred from homology"/>
<evidence type="ECO:0000256" key="6">
    <source>
        <dbReference type="ARBA" id="ARBA00022989"/>
    </source>
</evidence>
<evidence type="ECO:0000256" key="7">
    <source>
        <dbReference type="ARBA" id="ARBA00023136"/>
    </source>
</evidence>
<dbReference type="AlphaFoldDB" id="G4V230"/>
<dbReference type="GO" id="GO:0006123">
    <property type="term" value="P:mitochondrial electron transport, cytochrome c to oxygen"/>
    <property type="evidence" value="ECO:0007669"/>
    <property type="project" value="TreeGrafter"/>
</dbReference>
<dbReference type="Gene3D" id="1.20.120.80">
    <property type="entry name" value="Cytochrome c oxidase, subunit III, four-helix bundle"/>
    <property type="match status" value="1"/>
</dbReference>
<feature type="transmembrane region" description="Helical" evidence="9">
    <location>
        <begin position="156"/>
        <end position="176"/>
    </location>
</feature>
<keyword evidence="8 11" id="KW-0496">Mitochondrion</keyword>
<dbReference type="InterPro" id="IPR024791">
    <property type="entry name" value="Cyt_c/ubiquinol_Oxase_su3"/>
</dbReference>
<evidence type="ECO:0000256" key="1">
    <source>
        <dbReference type="ARBA" id="ARBA00004141"/>
    </source>
</evidence>
<evidence type="ECO:0000313" key="11">
    <source>
        <dbReference type="EMBL" id="ACV96729.1"/>
    </source>
</evidence>
<keyword evidence="4 8" id="KW-0812">Transmembrane</keyword>
<gene>
    <name evidence="11" type="primary">cox3</name>
</gene>
<feature type="transmembrane region" description="Helical" evidence="9">
    <location>
        <begin position="12"/>
        <end position="31"/>
    </location>
</feature>
<dbReference type="InterPro" id="IPR013833">
    <property type="entry name" value="Cyt_c_oxidase_su3_a-hlx"/>
</dbReference>
<dbReference type="GO" id="GO:0004129">
    <property type="term" value="F:cytochrome-c oxidase activity"/>
    <property type="evidence" value="ECO:0007669"/>
    <property type="project" value="InterPro"/>
</dbReference>
<feature type="transmembrane region" description="Helical" evidence="9">
    <location>
        <begin position="81"/>
        <end position="102"/>
    </location>
</feature>
<dbReference type="InterPro" id="IPR000298">
    <property type="entry name" value="Cyt_c_oxidase-like_su3"/>
</dbReference>
<dbReference type="InterPro" id="IPR035973">
    <property type="entry name" value="Cyt_c_oxidase_su3-like_sf"/>
</dbReference>
<keyword evidence="7 9" id="KW-0472">Membrane</keyword>
<dbReference type="PANTHER" id="PTHR11403:SF7">
    <property type="entry name" value="CYTOCHROME C OXIDASE SUBUNIT 3"/>
    <property type="match status" value="1"/>
</dbReference>
<dbReference type="CDD" id="cd01665">
    <property type="entry name" value="Cyt_c_Oxidase_III"/>
    <property type="match status" value="1"/>
</dbReference>
<geneLocation type="mitochondrion" evidence="11"/>
<feature type="transmembrane region" description="Helical" evidence="9">
    <location>
        <begin position="114"/>
        <end position="135"/>
    </location>
</feature>
<feature type="transmembrane region" description="Helical" evidence="9">
    <location>
        <begin position="205"/>
        <end position="226"/>
    </location>
</feature>
<comment type="similarity">
    <text evidence="2 8">Belongs to the cytochrome c oxidase subunit 3 family.</text>
</comment>
<accession>G4V230</accession>
<evidence type="ECO:0000256" key="4">
    <source>
        <dbReference type="ARBA" id="ARBA00022692"/>
    </source>
</evidence>
<dbReference type="EMBL" id="GQ332423">
    <property type="protein sequence ID" value="ACV96729.1"/>
    <property type="molecule type" value="Genomic_DNA"/>
</dbReference>
<evidence type="ECO:0000256" key="2">
    <source>
        <dbReference type="ARBA" id="ARBA00010581"/>
    </source>
</evidence>
<dbReference type="SUPFAM" id="SSF81452">
    <property type="entry name" value="Cytochrome c oxidase subunit III-like"/>
    <property type="match status" value="1"/>
</dbReference>
<dbReference type="GO" id="GO:0005739">
    <property type="term" value="C:mitochondrion"/>
    <property type="evidence" value="ECO:0007669"/>
    <property type="project" value="TreeGrafter"/>
</dbReference>
<dbReference type="PANTHER" id="PTHR11403">
    <property type="entry name" value="CYTOCHROME C OXIDASE SUBUNIT III"/>
    <property type="match status" value="1"/>
</dbReference>
<dbReference type="GO" id="GO:0016020">
    <property type="term" value="C:membrane"/>
    <property type="evidence" value="ECO:0007669"/>
    <property type="project" value="UniProtKB-SubCell"/>
</dbReference>
<feature type="transmembrane region" description="Helical" evidence="9">
    <location>
        <begin position="238"/>
        <end position="256"/>
    </location>
</feature>
<name>G4V230_9BILA</name>
<comment type="function">
    <text evidence="8">Component of the cytochrome c oxidase, the last enzyme in the mitochondrial electron transport chain which drives oxidative phosphorylation. The respiratory chain contains 3 multisubunit complexes succinate dehydrogenase (complex II, CII), ubiquinol-cytochrome c oxidoreductase (cytochrome b-c1 complex, complex III, CIII) and cytochrome c oxidase (complex IV, CIV), that cooperate to transfer electrons derived from NADH and succinate to molecular oxygen, creating an electrochemical gradient over the inner membrane that drives transmembrane transport and the ATP synthase. Cytochrome c oxidase is the component of the respiratory chain that catalyzes the reduction of oxygen to water. Electrons originating from reduced cytochrome c in the intermembrane space (IMS) are transferred via the dinuclear copper A center (CU(A)) of subunit 2 and heme A of subunit 1 to the active site in subunit 1, a binuclear center (BNC) formed by heme A3 and copper B (CU(B)). The BNC reduces molecular oxygen to 2 water molecules using 4 electrons from cytochrome c in the IMS and 4 protons from the mitochondrial matrix.</text>
</comment>
<dbReference type="GeneID" id="11272186"/>
<evidence type="ECO:0000256" key="3">
    <source>
        <dbReference type="ARBA" id="ARBA00015944"/>
    </source>
</evidence>
<keyword evidence="6 9" id="KW-1133">Transmembrane helix</keyword>
<keyword evidence="5" id="KW-1278">Translocase</keyword>